<dbReference type="RefSeq" id="WP_090018337.1">
    <property type="nucleotide sequence ID" value="NZ_FNCE01000001.1"/>
</dbReference>
<dbReference type="OrthoDB" id="9798772at2"/>
<accession>A0A1G7LM18</accession>
<keyword evidence="2" id="KW-1185">Reference proteome</keyword>
<sequence>MERFVTLLAAAYLLGVVAAGMHHGIGMSDRGWPVHRVVAPSLAHGLAWPVEAGQALEGWLTV</sequence>
<evidence type="ECO:0000313" key="2">
    <source>
        <dbReference type="Proteomes" id="UP000199415"/>
    </source>
</evidence>
<protein>
    <submittedName>
        <fullName evidence="1">Uncharacterized protein</fullName>
    </submittedName>
</protein>
<name>A0A1G7LM18_9PROT</name>
<gene>
    <name evidence="1" type="ORF">SAMN05216241_101305</name>
</gene>
<dbReference type="Proteomes" id="UP000199415">
    <property type="component" value="Unassembled WGS sequence"/>
</dbReference>
<reference evidence="1 2" key="1">
    <citation type="submission" date="2016-10" db="EMBL/GenBank/DDBJ databases">
        <authorList>
            <person name="de Groot N.N."/>
        </authorList>
    </citation>
    <scope>NUCLEOTIDE SEQUENCE [LARGE SCALE GENOMIC DNA]</scope>
    <source>
        <strain evidence="1 2">DSM 25584</strain>
    </source>
</reference>
<organism evidence="1 2">
    <name type="scientific">Limimonas halophila</name>
    <dbReference type="NCBI Taxonomy" id="1082479"/>
    <lineage>
        <taxon>Bacteria</taxon>
        <taxon>Pseudomonadati</taxon>
        <taxon>Pseudomonadota</taxon>
        <taxon>Alphaproteobacteria</taxon>
        <taxon>Rhodospirillales</taxon>
        <taxon>Rhodovibrionaceae</taxon>
        <taxon>Limimonas</taxon>
    </lineage>
</organism>
<proteinExistence type="predicted"/>
<dbReference type="AlphaFoldDB" id="A0A1G7LM18"/>
<evidence type="ECO:0000313" key="1">
    <source>
        <dbReference type="EMBL" id="SDF50577.1"/>
    </source>
</evidence>
<dbReference type="EMBL" id="FNCE01000001">
    <property type="protein sequence ID" value="SDF50577.1"/>
    <property type="molecule type" value="Genomic_DNA"/>
</dbReference>